<accession>A0A2U1KPQ6</accession>
<dbReference type="GO" id="GO:0016020">
    <property type="term" value="C:membrane"/>
    <property type="evidence" value="ECO:0007669"/>
    <property type="project" value="InterPro"/>
</dbReference>
<evidence type="ECO:0000256" key="4">
    <source>
        <dbReference type="SAM" id="MobiDB-lite"/>
    </source>
</evidence>
<gene>
    <name evidence="6" type="ORF">CTI12_AA579070</name>
</gene>
<feature type="region of interest" description="Disordered" evidence="4">
    <location>
        <begin position="204"/>
        <end position="223"/>
    </location>
</feature>
<dbReference type="AlphaFoldDB" id="A0A2U1KPQ6"/>
<keyword evidence="2 5" id="KW-1133">Transmembrane helix</keyword>
<feature type="transmembrane region" description="Helical" evidence="5">
    <location>
        <begin position="134"/>
        <end position="159"/>
    </location>
</feature>
<evidence type="ECO:0000256" key="5">
    <source>
        <dbReference type="SAM" id="Phobius"/>
    </source>
</evidence>
<keyword evidence="1 5" id="KW-0812">Transmembrane</keyword>
<dbReference type="PANTHER" id="PTHR31218">
    <property type="entry name" value="WAT1-RELATED PROTEIN"/>
    <property type="match status" value="1"/>
</dbReference>
<dbReference type="Proteomes" id="UP000245207">
    <property type="component" value="Unassembled WGS sequence"/>
</dbReference>
<dbReference type="EMBL" id="PKPP01015345">
    <property type="protein sequence ID" value="PWA38712.1"/>
    <property type="molecule type" value="Genomic_DNA"/>
</dbReference>
<keyword evidence="3 5" id="KW-0472">Membrane</keyword>
<protein>
    <submittedName>
        <fullName evidence="6">EamA domain, WAT1-related protein</fullName>
    </submittedName>
</protein>
<dbReference type="InterPro" id="IPR030184">
    <property type="entry name" value="WAT1-related"/>
</dbReference>
<proteinExistence type="predicted"/>
<dbReference type="STRING" id="35608.A0A2U1KPQ6"/>
<feature type="transmembrane region" description="Helical" evidence="5">
    <location>
        <begin position="165"/>
        <end position="191"/>
    </location>
</feature>
<evidence type="ECO:0000256" key="1">
    <source>
        <dbReference type="ARBA" id="ARBA00022692"/>
    </source>
</evidence>
<evidence type="ECO:0000256" key="3">
    <source>
        <dbReference type="ARBA" id="ARBA00023136"/>
    </source>
</evidence>
<dbReference type="GO" id="GO:0022857">
    <property type="term" value="F:transmembrane transporter activity"/>
    <property type="evidence" value="ECO:0007669"/>
    <property type="project" value="InterPro"/>
</dbReference>
<dbReference type="OrthoDB" id="1728340at2759"/>
<organism evidence="6 7">
    <name type="scientific">Artemisia annua</name>
    <name type="common">Sweet wormwood</name>
    <dbReference type="NCBI Taxonomy" id="35608"/>
    <lineage>
        <taxon>Eukaryota</taxon>
        <taxon>Viridiplantae</taxon>
        <taxon>Streptophyta</taxon>
        <taxon>Embryophyta</taxon>
        <taxon>Tracheophyta</taxon>
        <taxon>Spermatophyta</taxon>
        <taxon>Magnoliopsida</taxon>
        <taxon>eudicotyledons</taxon>
        <taxon>Gunneridae</taxon>
        <taxon>Pentapetalae</taxon>
        <taxon>asterids</taxon>
        <taxon>campanulids</taxon>
        <taxon>Asterales</taxon>
        <taxon>Asteraceae</taxon>
        <taxon>Asteroideae</taxon>
        <taxon>Anthemideae</taxon>
        <taxon>Artemisiinae</taxon>
        <taxon>Artemisia</taxon>
    </lineage>
</organism>
<feature type="transmembrane region" description="Helical" evidence="5">
    <location>
        <begin position="71"/>
        <end position="90"/>
    </location>
</feature>
<evidence type="ECO:0000313" key="6">
    <source>
        <dbReference type="EMBL" id="PWA38712.1"/>
    </source>
</evidence>
<evidence type="ECO:0000313" key="7">
    <source>
        <dbReference type="Proteomes" id="UP000245207"/>
    </source>
</evidence>
<comment type="caution">
    <text evidence="6">The sequence shown here is derived from an EMBL/GenBank/DDBJ whole genome shotgun (WGS) entry which is preliminary data.</text>
</comment>
<feature type="region of interest" description="Disordered" evidence="4">
    <location>
        <begin position="238"/>
        <end position="263"/>
    </location>
</feature>
<evidence type="ECO:0000256" key="2">
    <source>
        <dbReference type="ARBA" id="ARBA00022989"/>
    </source>
</evidence>
<name>A0A2U1KPQ6_ARTAN</name>
<reference evidence="6 7" key="1">
    <citation type="journal article" date="2018" name="Mol. Plant">
        <title>The genome of Artemisia annua provides insight into the evolution of Asteraceae family and artemisinin biosynthesis.</title>
        <authorList>
            <person name="Shen Q."/>
            <person name="Zhang L."/>
            <person name="Liao Z."/>
            <person name="Wang S."/>
            <person name="Yan T."/>
            <person name="Shi P."/>
            <person name="Liu M."/>
            <person name="Fu X."/>
            <person name="Pan Q."/>
            <person name="Wang Y."/>
            <person name="Lv Z."/>
            <person name="Lu X."/>
            <person name="Zhang F."/>
            <person name="Jiang W."/>
            <person name="Ma Y."/>
            <person name="Chen M."/>
            <person name="Hao X."/>
            <person name="Li L."/>
            <person name="Tang Y."/>
            <person name="Lv G."/>
            <person name="Zhou Y."/>
            <person name="Sun X."/>
            <person name="Brodelius P.E."/>
            <person name="Rose J.K.C."/>
            <person name="Tang K."/>
        </authorList>
    </citation>
    <scope>NUCLEOTIDE SEQUENCE [LARGE SCALE GENOMIC DNA]</scope>
    <source>
        <strain evidence="7">cv. Huhao1</strain>
        <tissue evidence="6">Leaf</tissue>
    </source>
</reference>
<feature type="compositionally biased region" description="Basic and acidic residues" evidence="4">
    <location>
        <begin position="244"/>
        <end position="254"/>
    </location>
</feature>
<sequence>MALRMEKVSIGKITGKAKVVGTLVAVGGAMLLTFYKGQPLKFLSTHFNILHGGQRMDGHVATSHKTSSHQIMGAVLALAYTLAISLYFNLQGKMSANYPCYYTNSFMFSVFGFIQSLVYVVSTERSWSQWKLGWNVRLLCVIFQGIGSMAAVILVMGAVHLRGPLFSAVFNPLVLVVIGSVIIVVGLYVVLWGKSKEIKRLSNLKPSGSANESNDTLNPTTNSTTLKKVSMVGASFLTGNEGNDELHMKYPRENQEEEPVEEV</sequence>
<keyword evidence="7" id="KW-1185">Reference proteome</keyword>
<feature type="transmembrane region" description="Helical" evidence="5">
    <location>
        <begin position="102"/>
        <end position="122"/>
    </location>
</feature>